<comment type="caution">
    <text evidence="3">The sequence shown here is derived from an EMBL/GenBank/DDBJ whole genome shotgun (WGS) entry which is preliminary data.</text>
</comment>
<proteinExistence type="predicted"/>
<dbReference type="PROSITE" id="PS01295">
    <property type="entry name" value="ISPD"/>
    <property type="match status" value="1"/>
</dbReference>
<evidence type="ECO:0000256" key="2">
    <source>
        <dbReference type="ARBA" id="ARBA00022695"/>
    </source>
</evidence>
<dbReference type="SUPFAM" id="SSF53448">
    <property type="entry name" value="Nucleotide-diphospho-sugar transferases"/>
    <property type="match status" value="1"/>
</dbReference>
<accession>A0A0F8Z7X4</accession>
<dbReference type="GO" id="GO:0008299">
    <property type="term" value="P:isoprenoid biosynthetic process"/>
    <property type="evidence" value="ECO:0007669"/>
    <property type="project" value="InterPro"/>
</dbReference>
<dbReference type="AlphaFoldDB" id="A0A0F8Z7X4"/>
<dbReference type="InterPro" id="IPR018294">
    <property type="entry name" value="ISPD_synthase_CS"/>
</dbReference>
<evidence type="ECO:0000313" key="3">
    <source>
        <dbReference type="EMBL" id="KKK82120.1"/>
    </source>
</evidence>
<evidence type="ECO:0000256" key="1">
    <source>
        <dbReference type="ARBA" id="ARBA00022679"/>
    </source>
</evidence>
<sequence length="150" mass="16111">RQDSVRLGLEALGPCDLVLVHDGARLLIEPVISEGLEAARETGAALPAIPIADTVKVAGPDGTVDRTLDRSRLWAAQTPQVFRYDLLLRAHREVTADVTDDAAMVEALGLPVKLYPGSPLNIKVTSPEDLRLAQGLLQEAPHPSRATRDP</sequence>
<keyword evidence="2" id="KW-0548">Nucleotidyltransferase</keyword>
<dbReference type="PANTHER" id="PTHR32125">
    <property type="entry name" value="2-C-METHYL-D-ERYTHRITOL 4-PHOSPHATE CYTIDYLYLTRANSFERASE, CHLOROPLASTIC"/>
    <property type="match status" value="1"/>
</dbReference>
<dbReference type="Gene3D" id="3.90.550.10">
    <property type="entry name" value="Spore Coat Polysaccharide Biosynthesis Protein SpsA, Chain A"/>
    <property type="match status" value="1"/>
</dbReference>
<name>A0A0F8Z7X4_9ZZZZ</name>
<reference evidence="3" key="1">
    <citation type="journal article" date="2015" name="Nature">
        <title>Complex archaea that bridge the gap between prokaryotes and eukaryotes.</title>
        <authorList>
            <person name="Spang A."/>
            <person name="Saw J.H."/>
            <person name="Jorgensen S.L."/>
            <person name="Zaremba-Niedzwiedzka K."/>
            <person name="Martijn J."/>
            <person name="Lind A.E."/>
            <person name="van Eijk R."/>
            <person name="Schleper C."/>
            <person name="Guy L."/>
            <person name="Ettema T.J."/>
        </authorList>
    </citation>
    <scope>NUCLEOTIDE SEQUENCE</scope>
</reference>
<evidence type="ECO:0008006" key="4">
    <source>
        <dbReference type="Google" id="ProtNLM"/>
    </source>
</evidence>
<dbReference type="PANTHER" id="PTHR32125:SF4">
    <property type="entry name" value="2-C-METHYL-D-ERYTHRITOL 4-PHOSPHATE CYTIDYLYLTRANSFERASE, CHLOROPLASTIC"/>
    <property type="match status" value="1"/>
</dbReference>
<protein>
    <recommendedName>
        <fullName evidence="4">2-C-methyl-D-erythritol 4-phosphate cytidylyltransferase</fullName>
    </recommendedName>
</protein>
<dbReference type="CDD" id="cd02516">
    <property type="entry name" value="CDP-ME_synthetase"/>
    <property type="match status" value="1"/>
</dbReference>
<feature type="non-terminal residue" evidence="3">
    <location>
        <position position="1"/>
    </location>
</feature>
<dbReference type="Pfam" id="PF01128">
    <property type="entry name" value="IspD"/>
    <property type="match status" value="1"/>
</dbReference>
<dbReference type="EMBL" id="LAZR01052813">
    <property type="protein sequence ID" value="KKK82120.1"/>
    <property type="molecule type" value="Genomic_DNA"/>
</dbReference>
<dbReference type="InterPro" id="IPR034683">
    <property type="entry name" value="IspD/TarI"/>
</dbReference>
<organism evidence="3">
    <name type="scientific">marine sediment metagenome</name>
    <dbReference type="NCBI Taxonomy" id="412755"/>
    <lineage>
        <taxon>unclassified sequences</taxon>
        <taxon>metagenomes</taxon>
        <taxon>ecological metagenomes</taxon>
    </lineage>
</organism>
<dbReference type="GO" id="GO:0050518">
    <property type="term" value="F:2-C-methyl-D-erythritol 4-phosphate cytidylyltransferase activity"/>
    <property type="evidence" value="ECO:0007669"/>
    <property type="project" value="TreeGrafter"/>
</dbReference>
<dbReference type="InterPro" id="IPR029044">
    <property type="entry name" value="Nucleotide-diphossugar_trans"/>
</dbReference>
<keyword evidence="1" id="KW-0808">Transferase</keyword>
<gene>
    <name evidence="3" type="ORF">LCGC14_2806590</name>
</gene>
<dbReference type="InterPro" id="IPR050088">
    <property type="entry name" value="IspD/TarI_cytidylyltransf_bact"/>
</dbReference>